<dbReference type="PROSITE" id="PS00626">
    <property type="entry name" value="RCC1_2"/>
    <property type="match status" value="1"/>
</dbReference>
<keyword evidence="4" id="KW-1185">Reference proteome</keyword>
<evidence type="ECO:0000313" key="3">
    <source>
        <dbReference type="EMBL" id="CAI9559076.1"/>
    </source>
</evidence>
<dbReference type="PANTHER" id="PTHR22870:SF408">
    <property type="entry name" value="OS09G0560450 PROTEIN"/>
    <property type="match status" value="1"/>
</dbReference>
<gene>
    <name evidence="3" type="ORF">SPARVUS_LOCUS5012739</name>
</gene>
<dbReference type="InterPro" id="IPR000408">
    <property type="entry name" value="Reg_chr_condens"/>
</dbReference>
<dbReference type="PANTHER" id="PTHR22870">
    <property type="entry name" value="REGULATOR OF CHROMOSOME CONDENSATION"/>
    <property type="match status" value="1"/>
</dbReference>
<dbReference type="Proteomes" id="UP001162483">
    <property type="component" value="Unassembled WGS sequence"/>
</dbReference>
<comment type="caution">
    <text evidence="3">The sequence shown here is derived from an EMBL/GenBank/DDBJ whole genome shotgun (WGS) entry which is preliminary data.</text>
</comment>
<dbReference type="PROSITE" id="PS50012">
    <property type="entry name" value="RCC1_3"/>
    <property type="match status" value="3"/>
</dbReference>
<reference evidence="3" key="1">
    <citation type="submission" date="2023-05" db="EMBL/GenBank/DDBJ databases">
        <authorList>
            <person name="Stuckert A."/>
        </authorList>
    </citation>
    <scope>NUCLEOTIDE SEQUENCE</scope>
</reference>
<evidence type="ECO:0000313" key="4">
    <source>
        <dbReference type="Proteomes" id="UP001162483"/>
    </source>
</evidence>
<dbReference type="Pfam" id="PF00415">
    <property type="entry name" value="RCC1"/>
    <property type="match status" value="3"/>
</dbReference>
<feature type="repeat" description="RCC1" evidence="2">
    <location>
        <begin position="41"/>
        <end position="95"/>
    </location>
</feature>
<sequence length="295" mass="32011">LGLGYKTSDHASPQLVKSLRGVPLVQITAGGSQSFALSMSGIVFGWGKNNAGQLGFKMAPQRAGIFKPYAVTSLRNLSITYISCGDEHTAVLSKDGTVYTFGDGSHGQLGKNVEGNTAEPQKIEEYEGQVSQIACGSYHTLLYVFTSNCIVSFGRGLQAKLETSSTDKSQPPQEPGELDISCLICPKDFVNIHIKRIFAGNYVSFATSSLQTQNHKTTALIDNLQKICRLDKDMVKVWTDPISGREKNQDAKRLITKIFSSPACLTASFLKHRASPLDTSPIVDLNVASELFTKI</sequence>
<dbReference type="InterPro" id="IPR009091">
    <property type="entry name" value="RCC1/BLIP-II"/>
</dbReference>
<keyword evidence="1" id="KW-0677">Repeat</keyword>
<proteinExistence type="predicted"/>
<feature type="repeat" description="RCC1" evidence="2">
    <location>
        <begin position="96"/>
        <end position="146"/>
    </location>
</feature>
<feature type="repeat" description="RCC1" evidence="2">
    <location>
        <begin position="1"/>
        <end position="40"/>
    </location>
</feature>
<dbReference type="SUPFAM" id="SSF50985">
    <property type="entry name" value="RCC1/BLIP-II"/>
    <property type="match status" value="1"/>
</dbReference>
<protein>
    <submittedName>
        <fullName evidence="3">Uncharacterized protein</fullName>
    </submittedName>
</protein>
<evidence type="ECO:0000256" key="1">
    <source>
        <dbReference type="ARBA" id="ARBA00022737"/>
    </source>
</evidence>
<feature type="non-terminal residue" evidence="3">
    <location>
        <position position="295"/>
    </location>
</feature>
<accession>A0ABN9CG44</accession>
<dbReference type="EMBL" id="CATNWA010009968">
    <property type="protein sequence ID" value="CAI9559076.1"/>
    <property type="molecule type" value="Genomic_DNA"/>
</dbReference>
<feature type="non-terminal residue" evidence="3">
    <location>
        <position position="1"/>
    </location>
</feature>
<dbReference type="InterPro" id="IPR051210">
    <property type="entry name" value="Ub_ligase/GEF_domain"/>
</dbReference>
<organism evidence="3 4">
    <name type="scientific">Staurois parvus</name>
    <dbReference type="NCBI Taxonomy" id="386267"/>
    <lineage>
        <taxon>Eukaryota</taxon>
        <taxon>Metazoa</taxon>
        <taxon>Chordata</taxon>
        <taxon>Craniata</taxon>
        <taxon>Vertebrata</taxon>
        <taxon>Euteleostomi</taxon>
        <taxon>Amphibia</taxon>
        <taxon>Batrachia</taxon>
        <taxon>Anura</taxon>
        <taxon>Neobatrachia</taxon>
        <taxon>Ranoidea</taxon>
        <taxon>Ranidae</taxon>
        <taxon>Staurois</taxon>
    </lineage>
</organism>
<dbReference type="Gene3D" id="2.130.10.30">
    <property type="entry name" value="Regulator of chromosome condensation 1/beta-lactamase-inhibitor protein II"/>
    <property type="match status" value="1"/>
</dbReference>
<evidence type="ECO:0000256" key="2">
    <source>
        <dbReference type="PROSITE-ProRule" id="PRU00235"/>
    </source>
</evidence>
<name>A0ABN9CG44_9NEOB</name>